<dbReference type="NCBIfam" id="TIGR02433">
    <property type="entry name" value="lysidine_TilS_C"/>
    <property type="match status" value="1"/>
</dbReference>
<dbReference type="InterPro" id="IPR012094">
    <property type="entry name" value="tRNA_Ile_lys_synt"/>
</dbReference>
<accession>A0A562I206</accession>
<name>A0A562I206_9GAMM</name>
<organism evidence="10 11">
    <name type="scientific">Azomonas agilis</name>
    <dbReference type="NCBI Taxonomy" id="116849"/>
    <lineage>
        <taxon>Bacteria</taxon>
        <taxon>Pseudomonadati</taxon>
        <taxon>Pseudomonadota</taxon>
        <taxon>Gammaproteobacteria</taxon>
        <taxon>Pseudomonadales</taxon>
        <taxon>Pseudomonadaceae</taxon>
        <taxon>Azomonas</taxon>
    </lineage>
</organism>
<dbReference type="SUPFAM" id="SSF52402">
    <property type="entry name" value="Adenine nucleotide alpha hydrolases-like"/>
    <property type="match status" value="1"/>
</dbReference>
<dbReference type="GO" id="GO:0005737">
    <property type="term" value="C:cytoplasm"/>
    <property type="evidence" value="ECO:0007669"/>
    <property type="project" value="UniProtKB-SubCell"/>
</dbReference>
<sequence>MSLLQSVQLALQPYRQAKAWYLALSGGLDSSVLLHILAQLRKAEPLPPLTAIHVHHGLQKVADDWPAHCTQFCAALQVPLRLRSVRINQQSNLEEAARRARYEVFEQFLGPEDVLLTAQHQGDQAETLLFRLLRGAGVRGLAAMPRVRPLGQGRLVRPLISIERAQLEAYALKEGLTWVEDPTNQRLDFSRNYLRHFVLPELQRRWPKVQLSLARTAEHMAEAQGLLDELALQDLAGVRSKPEALAWLPLPSLALKPLADLSEARQRNLLRYWLAPWTTLPDAAHWAGWIGVRDAASDRQPFWRLAQGDVLRAEGHIWWLPHAWKKFSAAGLSSIKDLTEVQLLDNGVLQVQGFAGDTNVRIGYRQGGERLKYSVQGSFELKRLLNQSGIPAFVRPRLPLMFQGEEVVAVANLWAPAGCNLRWQPPGLS</sequence>
<dbReference type="GO" id="GO:0032267">
    <property type="term" value="F:tRNA(Ile)-lysidine synthase activity"/>
    <property type="evidence" value="ECO:0007669"/>
    <property type="project" value="UniProtKB-EC"/>
</dbReference>
<evidence type="ECO:0000256" key="5">
    <source>
        <dbReference type="ARBA" id="ARBA00022741"/>
    </source>
</evidence>
<evidence type="ECO:0000256" key="2">
    <source>
        <dbReference type="ARBA" id="ARBA00022490"/>
    </source>
</evidence>
<dbReference type="SUPFAM" id="SSF56037">
    <property type="entry name" value="PheT/TilS domain"/>
    <property type="match status" value="1"/>
</dbReference>
<dbReference type="Pfam" id="PF09179">
    <property type="entry name" value="TilS"/>
    <property type="match status" value="1"/>
</dbReference>
<feature type="domain" description="Lysidine-tRNA(Ile) synthetase C-terminal" evidence="9">
    <location>
        <begin position="360"/>
        <end position="423"/>
    </location>
</feature>
<comment type="similarity">
    <text evidence="8">Belongs to the tRNA(Ile)-lysidine synthase family.</text>
</comment>
<comment type="domain">
    <text evidence="8">The N-terminal region contains the highly conserved SGGXDS motif, predicted to be a P-loop motif involved in ATP binding.</text>
</comment>
<comment type="caution">
    <text evidence="10">The sequence shown here is derived from an EMBL/GenBank/DDBJ whole genome shotgun (WGS) entry which is preliminary data.</text>
</comment>
<evidence type="ECO:0000256" key="8">
    <source>
        <dbReference type="HAMAP-Rule" id="MF_01161"/>
    </source>
</evidence>
<dbReference type="Pfam" id="PF01171">
    <property type="entry name" value="ATP_bind_3"/>
    <property type="match status" value="1"/>
</dbReference>
<proteinExistence type="inferred from homology"/>
<dbReference type="Proteomes" id="UP000319627">
    <property type="component" value="Unassembled WGS sequence"/>
</dbReference>
<dbReference type="PANTHER" id="PTHR43033:SF1">
    <property type="entry name" value="TRNA(ILE)-LYSIDINE SYNTHASE-RELATED"/>
    <property type="match status" value="1"/>
</dbReference>
<reference evidence="10 11" key="1">
    <citation type="submission" date="2019-07" db="EMBL/GenBank/DDBJ databases">
        <title>Genomic Encyclopedia of Type Strains, Phase I: the one thousand microbial genomes (KMG-I) project.</title>
        <authorList>
            <person name="Kyrpides N."/>
        </authorList>
    </citation>
    <scope>NUCLEOTIDE SEQUENCE [LARGE SCALE GENOMIC DNA]</scope>
    <source>
        <strain evidence="10 11">DSM 375</strain>
    </source>
</reference>
<evidence type="ECO:0000313" key="11">
    <source>
        <dbReference type="Proteomes" id="UP000319627"/>
    </source>
</evidence>
<evidence type="ECO:0000313" key="10">
    <source>
        <dbReference type="EMBL" id="TWH64718.1"/>
    </source>
</evidence>
<evidence type="ECO:0000256" key="3">
    <source>
        <dbReference type="ARBA" id="ARBA00022598"/>
    </source>
</evidence>
<keyword evidence="3 8" id="KW-0436">Ligase</keyword>
<keyword evidence="11" id="KW-1185">Reference proteome</keyword>
<evidence type="ECO:0000256" key="7">
    <source>
        <dbReference type="ARBA" id="ARBA00048539"/>
    </source>
</evidence>
<evidence type="ECO:0000256" key="1">
    <source>
        <dbReference type="ARBA" id="ARBA00004496"/>
    </source>
</evidence>
<dbReference type="InterPro" id="IPR011063">
    <property type="entry name" value="TilS/TtcA_N"/>
</dbReference>
<dbReference type="CDD" id="cd01992">
    <property type="entry name" value="TilS_N"/>
    <property type="match status" value="1"/>
</dbReference>
<dbReference type="InterPro" id="IPR014729">
    <property type="entry name" value="Rossmann-like_a/b/a_fold"/>
</dbReference>
<dbReference type="EMBL" id="VLKG01000007">
    <property type="protein sequence ID" value="TWH64718.1"/>
    <property type="molecule type" value="Genomic_DNA"/>
</dbReference>
<keyword evidence="4 8" id="KW-0819">tRNA processing</keyword>
<protein>
    <recommendedName>
        <fullName evidence="8">tRNA(Ile)-lysidine synthase</fullName>
        <ecNumber evidence="8">6.3.4.19</ecNumber>
    </recommendedName>
    <alternativeName>
        <fullName evidence="8">tRNA(Ile)-2-lysyl-cytidine synthase</fullName>
    </alternativeName>
    <alternativeName>
        <fullName evidence="8">tRNA(Ile)-lysidine synthetase</fullName>
    </alternativeName>
</protein>
<feature type="binding site" evidence="8">
    <location>
        <begin position="25"/>
        <end position="30"/>
    </location>
    <ligand>
        <name>ATP</name>
        <dbReference type="ChEBI" id="CHEBI:30616"/>
    </ligand>
</feature>
<keyword evidence="2 8" id="KW-0963">Cytoplasm</keyword>
<dbReference type="SUPFAM" id="SSF82829">
    <property type="entry name" value="MesJ substrate recognition domain-like"/>
    <property type="match status" value="1"/>
</dbReference>
<evidence type="ECO:0000256" key="4">
    <source>
        <dbReference type="ARBA" id="ARBA00022694"/>
    </source>
</evidence>
<dbReference type="OrthoDB" id="9807403at2"/>
<dbReference type="GO" id="GO:0005524">
    <property type="term" value="F:ATP binding"/>
    <property type="evidence" value="ECO:0007669"/>
    <property type="project" value="UniProtKB-UniRule"/>
</dbReference>
<evidence type="ECO:0000256" key="6">
    <source>
        <dbReference type="ARBA" id="ARBA00022840"/>
    </source>
</evidence>
<dbReference type="InterPro" id="IPR012796">
    <property type="entry name" value="Lysidine-tRNA-synth_C"/>
</dbReference>
<dbReference type="SMART" id="SM00977">
    <property type="entry name" value="TilS_C"/>
    <property type="match status" value="1"/>
</dbReference>
<dbReference type="InterPro" id="IPR012795">
    <property type="entry name" value="tRNA_Ile_lys_synt_N"/>
</dbReference>
<gene>
    <name evidence="8" type="primary">tilS</name>
    <name evidence="10" type="ORF">LX59_02065</name>
</gene>
<dbReference type="RefSeq" id="WP_144571767.1">
    <property type="nucleotide sequence ID" value="NZ_VLKG01000007.1"/>
</dbReference>
<keyword evidence="5 8" id="KW-0547">Nucleotide-binding</keyword>
<dbReference type="AlphaFoldDB" id="A0A562I206"/>
<dbReference type="Pfam" id="PF11734">
    <property type="entry name" value="TilS_C"/>
    <property type="match status" value="1"/>
</dbReference>
<evidence type="ECO:0000259" key="9">
    <source>
        <dbReference type="SMART" id="SM00977"/>
    </source>
</evidence>
<dbReference type="Gene3D" id="1.20.59.20">
    <property type="match status" value="1"/>
</dbReference>
<dbReference type="GO" id="GO:0006400">
    <property type="term" value="P:tRNA modification"/>
    <property type="evidence" value="ECO:0007669"/>
    <property type="project" value="UniProtKB-UniRule"/>
</dbReference>
<dbReference type="PANTHER" id="PTHR43033">
    <property type="entry name" value="TRNA(ILE)-LYSIDINE SYNTHASE-RELATED"/>
    <property type="match status" value="1"/>
</dbReference>
<keyword evidence="6 8" id="KW-0067">ATP-binding</keyword>
<dbReference type="InterPro" id="IPR015262">
    <property type="entry name" value="tRNA_Ile_lys_synt_subst-bd"/>
</dbReference>
<comment type="subcellular location">
    <subcellularLocation>
        <location evidence="1 8">Cytoplasm</location>
    </subcellularLocation>
</comment>
<comment type="function">
    <text evidence="8">Ligates lysine onto the cytidine present at position 34 of the AUA codon-specific tRNA(Ile) that contains the anticodon CAU, in an ATP-dependent manner. Cytidine is converted to lysidine, thus changing the amino acid specificity of the tRNA from methionine to isoleucine.</text>
</comment>
<dbReference type="NCBIfam" id="TIGR02432">
    <property type="entry name" value="lysidine_TilS_N"/>
    <property type="match status" value="1"/>
</dbReference>
<comment type="catalytic activity">
    <reaction evidence="7 8">
        <text>cytidine(34) in tRNA(Ile2) + L-lysine + ATP = lysidine(34) in tRNA(Ile2) + AMP + diphosphate + H(+)</text>
        <dbReference type="Rhea" id="RHEA:43744"/>
        <dbReference type="Rhea" id="RHEA-COMP:10625"/>
        <dbReference type="Rhea" id="RHEA-COMP:10670"/>
        <dbReference type="ChEBI" id="CHEBI:15378"/>
        <dbReference type="ChEBI" id="CHEBI:30616"/>
        <dbReference type="ChEBI" id="CHEBI:32551"/>
        <dbReference type="ChEBI" id="CHEBI:33019"/>
        <dbReference type="ChEBI" id="CHEBI:82748"/>
        <dbReference type="ChEBI" id="CHEBI:83665"/>
        <dbReference type="ChEBI" id="CHEBI:456215"/>
        <dbReference type="EC" id="6.3.4.19"/>
    </reaction>
</comment>
<dbReference type="EC" id="6.3.4.19" evidence="8"/>
<dbReference type="Gene3D" id="3.40.50.620">
    <property type="entry name" value="HUPs"/>
    <property type="match status" value="1"/>
</dbReference>
<dbReference type="HAMAP" id="MF_01161">
    <property type="entry name" value="tRNA_Ile_lys_synt"/>
    <property type="match status" value="1"/>
</dbReference>